<evidence type="ECO:0000256" key="13">
    <source>
        <dbReference type="ARBA" id="ARBA00051245"/>
    </source>
</evidence>
<dbReference type="InterPro" id="IPR027417">
    <property type="entry name" value="P-loop_NTPase"/>
</dbReference>
<evidence type="ECO:0000259" key="14">
    <source>
        <dbReference type="Pfam" id="PF13614"/>
    </source>
</evidence>
<protein>
    <recommendedName>
        <fullName evidence="4">Tyrosine-protein kinase CpsD</fullName>
        <ecNumber evidence="3">2.7.10.2</ecNumber>
    </recommendedName>
</protein>
<dbReference type="GO" id="GO:0004715">
    <property type="term" value="F:non-membrane spanning protein tyrosine kinase activity"/>
    <property type="evidence" value="ECO:0007669"/>
    <property type="project" value="UniProtKB-EC"/>
</dbReference>
<keyword evidence="11" id="KW-0270">Exopolysaccharide synthesis</keyword>
<sequence length="242" mass="26192">MAIFKKKSNGLQPVAAANLFTLNNPSAVATEQIKTIRTNISFSQEAQNLQTIMITSTVASEGKSTIAANLAVEFAHAGKNTLLIDTDLRRSTVDRTFGMHGTTKGLTSYLVHRFEELTDVIHETEVENLSVIPSGPIPPNPAELIASQGMKDVLTQLKESFDLVIVDAPPLLPVTDGQIMSNMVDGVVLVVRQNHTLKAGVKEAKQTLENAKANILGVVFNDVESSNDSGYYGEGHYDNNEQ</sequence>
<dbReference type="PANTHER" id="PTHR32309:SF13">
    <property type="entry name" value="FERRIC ENTEROBACTIN TRANSPORT PROTEIN FEPE"/>
    <property type="match status" value="1"/>
</dbReference>
<keyword evidence="6" id="KW-0547">Nucleotide-binding</keyword>
<evidence type="ECO:0000256" key="1">
    <source>
        <dbReference type="ARBA" id="ARBA00005132"/>
    </source>
</evidence>
<comment type="similarity">
    <text evidence="2">Belongs to the CpsD/CapB family.</text>
</comment>
<dbReference type="RefSeq" id="WP_054746012.1">
    <property type="nucleotide sequence ID" value="NZ_AZCV01000001.1"/>
</dbReference>
<comment type="function">
    <text evidence="12">Involved in the regulation of capsular polysaccharide biosynthesis. Autophosphorylation of CpsD attenuates its activity and reduces the level of encapsulation. May be part of a complex that directs the coordinated polymerization and export to the cell surface of the capsular polysaccharide.</text>
</comment>
<name>A0A0R1GXK7_9LACO</name>
<evidence type="ECO:0000256" key="7">
    <source>
        <dbReference type="ARBA" id="ARBA00022777"/>
    </source>
</evidence>
<dbReference type="PANTHER" id="PTHR32309">
    <property type="entry name" value="TYROSINE-PROTEIN KINASE"/>
    <property type="match status" value="1"/>
</dbReference>
<dbReference type="NCBIfam" id="TIGR01007">
    <property type="entry name" value="eps_fam"/>
    <property type="match status" value="1"/>
</dbReference>
<dbReference type="Pfam" id="PF13614">
    <property type="entry name" value="AAA_31"/>
    <property type="match status" value="1"/>
</dbReference>
<comment type="caution">
    <text evidence="15">The sequence shown here is derived from an EMBL/GenBank/DDBJ whole genome shotgun (WGS) entry which is preliminary data.</text>
</comment>
<evidence type="ECO:0000256" key="11">
    <source>
        <dbReference type="ARBA" id="ARBA00023169"/>
    </source>
</evidence>
<gene>
    <name evidence="15" type="ORF">FC62_GL000401</name>
</gene>
<keyword evidence="16" id="KW-1185">Reference proteome</keyword>
<dbReference type="PATRIC" id="fig|1423722.3.peg.408"/>
<dbReference type="EC" id="2.7.10.2" evidence="3"/>
<keyword evidence="9" id="KW-0972">Capsule biogenesis/degradation</keyword>
<feature type="domain" description="AAA" evidence="14">
    <location>
        <begin position="52"/>
        <end position="213"/>
    </location>
</feature>
<dbReference type="GO" id="GO:0045227">
    <property type="term" value="P:capsule polysaccharide biosynthetic process"/>
    <property type="evidence" value="ECO:0007669"/>
    <property type="project" value="UniProtKB-UniPathway"/>
</dbReference>
<dbReference type="Proteomes" id="UP000050909">
    <property type="component" value="Unassembled WGS sequence"/>
</dbReference>
<keyword evidence="8" id="KW-0067">ATP-binding</keyword>
<dbReference type="UniPathway" id="UPA00934"/>
<evidence type="ECO:0000313" key="16">
    <source>
        <dbReference type="Proteomes" id="UP000050909"/>
    </source>
</evidence>
<dbReference type="Gene3D" id="3.40.50.300">
    <property type="entry name" value="P-loop containing nucleotide triphosphate hydrolases"/>
    <property type="match status" value="1"/>
</dbReference>
<proteinExistence type="inferred from homology"/>
<dbReference type="GO" id="GO:0042802">
    <property type="term" value="F:identical protein binding"/>
    <property type="evidence" value="ECO:0007669"/>
    <property type="project" value="UniProtKB-ARBA"/>
</dbReference>
<comment type="catalytic activity">
    <reaction evidence="13">
        <text>L-tyrosyl-[protein] + ATP = O-phospho-L-tyrosyl-[protein] + ADP + H(+)</text>
        <dbReference type="Rhea" id="RHEA:10596"/>
        <dbReference type="Rhea" id="RHEA-COMP:10136"/>
        <dbReference type="Rhea" id="RHEA-COMP:20101"/>
        <dbReference type="ChEBI" id="CHEBI:15378"/>
        <dbReference type="ChEBI" id="CHEBI:30616"/>
        <dbReference type="ChEBI" id="CHEBI:46858"/>
        <dbReference type="ChEBI" id="CHEBI:61978"/>
        <dbReference type="ChEBI" id="CHEBI:456216"/>
        <dbReference type="EC" id="2.7.10.2"/>
    </reaction>
</comment>
<dbReference type="InterPro" id="IPR005702">
    <property type="entry name" value="Wzc-like_C"/>
</dbReference>
<dbReference type="InterPro" id="IPR025669">
    <property type="entry name" value="AAA_dom"/>
</dbReference>
<accession>A0A0R1GXK7</accession>
<dbReference type="SUPFAM" id="SSF52540">
    <property type="entry name" value="P-loop containing nucleoside triphosphate hydrolases"/>
    <property type="match status" value="1"/>
</dbReference>
<dbReference type="GO" id="GO:0005524">
    <property type="term" value="F:ATP binding"/>
    <property type="evidence" value="ECO:0007669"/>
    <property type="project" value="UniProtKB-KW"/>
</dbReference>
<evidence type="ECO:0000256" key="9">
    <source>
        <dbReference type="ARBA" id="ARBA00022903"/>
    </source>
</evidence>
<keyword evidence="7 15" id="KW-0418">Kinase</keyword>
<evidence type="ECO:0000256" key="12">
    <source>
        <dbReference type="ARBA" id="ARBA00024964"/>
    </source>
</evidence>
<dbReference type="CDD" id="cd05387">
    <property type="entry name" value="BY-kinase"/>
    <property type="match status" value="1"/>
</dbReference>
<dbReference type="EMBL" id="AZCV01000001">
    <property type="protein sequence ID" value="KRK38712.1"/>
    <property type="molecule type" value="Genomic_DNA"/>
</dbReference>
<organism evidence="15 16">
    <name type="scientific">Amylolactobacillus amylotrophicus DSM 20534</name>
    <dbReference type="NCBI Taxonomy" id="1423722"/>
    <lineage>
        <taxon>Bacteria</taxon>
        <taxon>Bacillati</taxon>
        <taxon>Bacillota</taxon>
        <taxon>Bacilli</taxon>
        <taxon>Lactobacillales</taxon>
        <taxon>Lactobacillaceae</taxon>
        <taxon>Amylolactobacillus</taxon>
    </lineage>
</organism>
<evidence type="ECO:0000256" key="3">
    <source>
        <dbReference type="ARBA" id="ARBA00011903"/>
    </source>
</evidence>
<comment type="pathway">
    <text evidence="1">Capsule biogenesis; capsule polysaccharide biosynthesis.</text>
</comment>
<evidence type="ECO:0000256" key="8">
    <source>
        <dbReference type="ARBA" id="ARBA00022840"/>
    </source>
</evidence>
<keyword evidence="10 15" id="KW-0829">Tyrosine-protein kinase</keyword>
<evidence type="ECO:0000256" key="10">
    <source>
        <dbReference type="ARBA" id="ARBA00023137"/>
    </source>
</evidence>
<evidence type="ECO:0000256" key="5">
    <source>
        <dbReference type="ARBA" id="ARBA00022679"/>
    </source>
</evidence>
<evidence type="ECO:0000256" key="6">
    <source>
        <dbReference type="ARBA" id="ARBA00022741"/>
    </source>
</evidence>
<evidence type="ECO:0000256" key="4">
    <source>
        <dbReference type="ARBA" id="ARBA00019200"/>
    </source>
</evidence>
<dbReference type="FunFam" id="3.40.50.300:FF:000527">
    <property type="entry name" value="Tyrosine-protein kinase etk"/>
    <property type="match status" value="1"/>
</dbReference>
<dbReference type="InterPro" id="IPR050445">
    <property type="entry name" value="Bact_polysacc_biosynth/exp"/>
</dbReference>
<evidence type="ECO:0000313" key="15">
    <source>
        <dbReference type="EMBL" id="KRK38712.1"/>
    </source>
</evidence>
<dbReference type="GO" id="GO:0005886">
    <property type="term" value="C:plasma membrane"/>
    <property type="evidence" value="ECO:0007669"/>
    <property type="project" value="TreeGrafter"/>
</dbReference>
<dbReference type="AlphaFoldDB" id="A0A0R1GXK7"/>
<evidence type="ECO:0000256" key="2">
    <source>
        <dbReference type="ARBA" id="ARBA00007316"/>
    </source>
</evidence>
<keyword evidence="5" id="KW-0808">Transferase</keyword>
<reference evidence="15 16" key="1">
    <citation type="journal article" date="2015" name="Genome Announc.">
        <title>Expanding the biotechnology potential of lactobacilli through comparative genomics of 213 strains and associated genera.</title>
        <authorList>
            <person name="Sun Z."/>
            <person name="Harris H.M."/>
            <person name="McCann A."/>
            <person name="Guo C."/>
            <person name="Argimon S."/>
            <person name="Zhang W."/>
            <person name="Yang X."/>
            <person name="Jeffery I.B."/>
            <person name="Cooney J.C."/>
            <person name="Kagawa T.F."/>
            <person name="Liu W."/>
            <person name="Song Y."/>
            <person name="Salvetti E."/>
            <person name="Wrobel A."/>
            <person name="Rasinkangas P."/>
            <person name="Parkhill J."/>
            <person name="Rea M.C."/>
            <person name="O'Sullivan O."/>
            <person name="Ritari J."/>
            <person name="Douillard F.P."/>
            <person name="Paul Ross R."/>
            <person name="Yang R."/>
            <person name="Briner A.E."/>
            <person name="Felis G.E."/>
            <person name="de Vos W.M."/>
            <person name="Barrangou R."/>
            <person name="Klaenhammer T.R."/>
            <person name="Caufield P.W."/>
            <person name="Cui Y."/>
            <person name="Zhang H."/>
            <person name="O'Toole P.W."/>
        </authorList>
    </citation>
    <scope>NUCLEOTIDE SEQUENCE [LARGE SCALE GENOMIC DNA]</scope>
    <source>
        <strain evidence="15 16">DSM 20534</strain>
    </source>
</reference>